<comment type="catalytic activity">
    <reaction evidence="3 4">
        <text>[thioredoxin]-disulfide + L-methionine + H2O = L-methionine (S)-S-oxide + [thioredoxin]-dithiol</text>
        <dbReference type="Rhea" id="RHEA:19993"/>
        <dbReference type="Rhea" id="RHEA-COMP:10698"/>
        <dbReference type="Rhea" id="RHEA-COMP:10700"/>
        <dbReference type="ChEBI" id="CHEBI:15377"/>
        <dbReference type="ChEBI" id="CHEBI:29950"/>
        <dbReference type="ChEBI" id="CHEBI:50058"/>
        <dbReference type="ChEBI" id="CHEBI:57844"/>
        <dbReference type="ChEBI" id="CHEBI:58772"/>
        <dbReference type="EC" id="1.8.4.11"/>
    </reaction>
</comment>
<proteinExistence type="inferred from homology"/>
<reference evidence="6 7" key="1">
    <citation type="submission" date="2024-09" db="EMBL/GenBank/DDBJ databases">
        <authorList>
            <person name="Sun Q."/>
            <person name="Mori K."/>
        </authorList>
    </citation>
    <scope>NUCLEOTIDE SEQUENCE [LARGE SCALE GENOMIC DNA]</scope>
    <source>
        <strain evidence="6 7">TISTR 2452</strain>
    </source>
</reference>
<name>A0ABV5KIM0_9BACL</name>
<dbReference type="EMBL" id="JBHMDO010000008">
    <property type="protein sequence ID" value="MFB9325067.1"/>
    <property type="molecule type" value="Genomic_DNA"/>
</dbReference>
<evidence type="ECO:0000256" key="4">
    <source>
        <dbReference type="HAMAP-Rule" id="MF_01401"/>
    </source>
</evidence>
<dbReference type="InterPro" id="IPR036509">
    <property type="entry name" value="Met_Sox_Rdtase_MsrA_sf"/>
</dbReference>
<keyword evidence="1 4" id="KW-0560">Oxidoreductase</keyword>
<protein>
    <recommendedName>
        <fullName evidence="4">Peptide methionine sulfoxide reductase MsrA</fullName>
        <shortName evidence="4">Protein-methionine-S-oxide reductase</shortName>
        <ecNumber evidence="4">1.8.4.11</ecNumber>
    </recommendedName>
    <alternativeName>
        <fullName evidence="4">Peptide-methionine (S)-S-oxide reductase</fullName>
        <shortName evidence="4">Peptide Met(O) reductase</shortName>
    </alternativeName>
</protein>
<dbReference type="InterPro" id="IPR002569">
    <property type="entry name" value="Met_Sox_Rdtase_MsrA_dom"/>
</dbReference>
<dbReference type="Pfam" id="PF01625">
    <property type="entry name" value="PMSR"/>
    <property type="match status" value="1"/>
</dbReference>
<organism evidence="6 7">
    <name type="scientific">Paenibacillus aurantiacus</name>
    <dbReference type="NCBI Taxonomy" id="1936118"/>
    <lineage>
        <taxon>Bacteria</taxon>
        <taxon>Bacillati</taxon>
        <taxon>Bacillota</taxon>
        <taxon>Bacilli</taxon>
        <taxon>Bacillales</taxon>
        <taxon>Paenibacillaceae</taxon>
        <taxon>Paenibacillus</taxon>
    </lineage>
</organism>
<dbReference type="SUPFAM" id="SSF55068">
    <property type="entry name" value="Peptide methionine sulfoxide reductase"/>
    <property type="match status" value="1"/>
</dbReference>
<gene>
    <name evidence="4 6" type="primary">msrA</name>
    <name evidence="6" type="ORF">ACFFSY_03910</name>
</gene>
<evidence type="ECO:0000313" key="7">
    <source>
        <dbReference type="Proteomes" id="UP001589747"/>
    </source>
</evidence>
<dbReference type="HAMAP" id="MF_01401">
    <property type="entry name" value="MsrA"/>
    <property type="match status" value="1"/>
</dbReference>
<dbReference type="EC" id="1.8.4.11" evidence="4"/>
<evidence type="ECO:0000256" key="1">
    <source>
        <dbReference type="ARBA" id="ARBA00023002"/>
    </source>
</evidence>
<feature type="domain" description="Peptide methionine sulphoxide reductase MsrA" evidence="5">
    <location>
        <begin position="17"/>
        <end position="154"/>
    </location>
</feature>
<feature type="active site" evidence="4">
    <location>
        <position position="23"/>
    </location>
</feature>
<dbReference type="RefSeq" id="WP_377490182.1">
    <property type="nucleotide sequence ID" value="NZ_JBHMDO010000008.1"/>
</dbReference>
<comment type="similarity">
    <text evidence="4">Belongs to the MsrA Met sulfoxide reductase family.</text>
</comment>
<evidence type="ECO:0000256" key="2">
    <source>
        <dbReference type="ARBA" id="ARBA00047806"/>
    </source>
</evidence>
<comment type="caution">
    <text evidence="6">The sequence shown here is derived from an EMBL/GenBank/DDBJ whole genome shotgun (WGS) entry which is preliminary data.</text>
</comment>
<sequence>MTREREVSNYGGQGEHVTFGMGCFWSPDALYGSRPGVVRTRVGYAGGTAEEPTYRQMGDHTETVEVEFDPRIVSFTELAELFWDSHNPSNINGYKGRQYQSLLFYRNAEQQAAIESVLAGRRARGLPEPATEIIPYGGFHLAEEKHQKYYLKRHPDALAKLSAAFPDEALTGSTLAARLNGLAKGYTNRERIVAELAGGADAEEAARLTALVKSIKW</sequence>
<dbReference type="Gene3D" id="3.30.1060.10">
    <property type="entry name" value="Peptide methionine sulphoxide reductase MsrA"/>
    <property type="match status" value="1"/>
</dbReference>
<dbReference type="InterPro" id="IPR050162">
    <property type="entry name" value="MsrA_MetSO_reductase"/>
</dbReference>
<comment type="function">
    <text evidence="4">Has an important function as a repair enzyme for proteins that have been inactivated by oxidation. Catalyzes the reversible oxidation-reduction of methionine sulfoxide in proteins to methionine.</text>
</comment>
<evidence type="ECO:0000256" key="3">
    <source>
        <dbReference type="ARBA" id="ARBA00048782"/>
    </source>
</evidence>
<dbReference type="GO" id="GO:0008113">
    <property type="term" value="F:peptide-methionine (S)-S-oxide reductase activity"/>
    <property type="evidence" value="ECO:0007669"/>
    <property type="project" value="UniProtKB-EC"/>
</dbReference>
<dbReference type="NCBIfam" id="TIGR00401">
    <property type="entry name" value="msrA"/>
    <property type="match status" value="1"/>
</dbReference>
<evidence type="ECO:0000259" key="5">
    <source>
        <dbReference type="Pfam" id="PF01625"/>
    </source>
</evidence>
<dbReference type="PANTHER" id="PTHR42799">
    <property type="entry name" value="MITOCHONDRIAL PEPTIDE METHIONINE SULFOXIDE REDUCTASE"/>
    <property type="match status" value="1"/>
</dbReference>
<evidence type="ECO:0000313" key="6">
    <source>
        <dbReference type="EMBL" id="MFB9325067.1"/>
    </source>
</evidence>
<accession>A0ABV5KIM0</accession>
<dbReference type="PANTHER" id="PTHR42799:SF13">
    <property type="entry name" value="PEPTIDE METHIONINE SULFOXIDE REDUCTASE"/>
    <property type="match status" value="1"/>
</dbReference>
<comment type="catalytic activity">
    <reaction evidence="2 4">
        <text>L-methionyl-[protein] + [thioredoxin]-disulfide + H2O = L-methionyl-(S)-S-oxide-[protein] + [thioredoxin]-dithiol</text>
        <dbReference type="Rhea" id="RHEA:14217"/>
        <dbReference type="Rhea" id="RHEA-COMP:10698"/>
        <dbReference type="Rhea" id="RHEA-COMP:10700"/>
        <dbReference type="Rhea" id="RHEA-COMP:12313"/>
        <dbReference type="Rhea" id="RHEA-COMP:12315"/>
        <dbReference type="ChEBI" id="CHEBI:15377"/>
        <dbReference type="ChEBI" id="CHEBI:16044"/>
        <dbReference type="ChEBI" id="CHEBI:29950"/>
        <dbReference type="ChEBI" id="CHEBI:44120"/>
        <dbReference type="ChEBI" id="CHEBI:50058"/>
        <dbReference type="EC" id="1.8.4.11"/>
    </reaction>
</comment>
<keyword evidence="7" id="KW-1185">Reference proteome</keyword>
<dbReference type="Proteomes" id="UP001589747">
    <property type="component" value="Unassembled WGS sequence"/>
</dbReference>